<dbReference type="InterPro" id="IPR022789">
    <property type="entry name" value="ParD"/>
</dbReference>
<dbReference type="InterPro" id="IPR010985">
    <property type="entry name" value="Ribbon_hlx_hlx"/>
</dbReference>
<dbReference type="SUPFAM" id="SSF47598">
    <property type="entry name" value="Ribbon-helix-helix"/>
    <property type="match status" value="1"/>
</dbReference>
<sequence>MAKLAIGVEGGCAVPNVSLTPEQQQFIEARVASGRFASASEVMRHAVRLMQEAEERRERFVAMLCDVSARADREGTISAEDVDAELKAVIAAAKQRA</sequence>
<accession>A0A4R4DQ65</accession>
<proteinExistence type="inferred from homology"/>
<organism evidence="3 4">
    <name type="scientific">Roseicella aquatilis</name>
    <dbReference type="NCBI Taxonomy" id="2527868"/>
    <lineage>
        <taxon>Bacteria</taxon>
        <taxon>Pseudomonadati</taxon>
        <taxon>Pseudomonadota</taxon>
        <taxon>Alphaproteobacteria</taxon>
        <taxon>Acetobacterales</taxon>
        <taxon>Roseomonadaceae</taxon>
        <taxon>Roseicella</taxon>
    </lineage>
</organism>
<dbReference type="InterPro" id="IPR038296">
    <property type="entry name" value="ParD_sf"/>
</dbReference>
<evidence type="ECO:0000256" key="1">
    <source>
        <dbReference type="ARBA" id="ARBA00008580"/>
    </source>
</evidence>
<keyword evidence="4" id="KW-1185">Reference proteome</keyword>
<name>A0A4R4DQ65_9PROT</name>
<dbReference type="Pfam" id="PF03693">
    <property type="entry name" value="ParD_antitoxin"/>
    <property type="match status" value="1"/>
</dbReference>
<evidence type="ECO:0000313" key="3">
    <source>
        <dbReference type="EMBL" id="TCZ64089.1"/>
    </source>
</evidence>
<keyword evidence="2" id="KW-1277">Toxin-antitoxin system</keyword>
<reference evidence="3 4" key="1">
    <citation type="submission" date="2019-03" db="EMBL/GenBank/DDBJ databases">
        <title>Paracraurococcus aquatilis NE82 genome sequence.</title>
        <authorList>
            <person name="Zhao Y."/>
            <person name="Du Z."/>
        </authorList>
    </citation>
    <scope>NUCLEOTIDE SEQUENCE [LARGE SCALE GENOMIC DNA]</scope>
    <source>
        <strain evidence="3 4">NE82</strain>
    </source>
</reference>
<dbReference type="EMBL" id="SKBM01000006">
    <property type="protein sequence ID" value="TCZ64089.1"/>
    <property type="molecule type" value="Genomic_DNA"/>
</dbReference>
<protein>
    <submittedName>
        <fullName evidence="3">Type II toxin-antitoxin system ParD family antitoxin</fullName>
    </submittedName>
</protein>
<dbReference type="OrthoDB" id="9815501at2"/>
<dbReference type="PANTHER" id="PTHR36582:SF2">
    <property type="entry name" value="ANTITOXIN PARD"/>
    <property type="match status" value="1"/>
</dbReference>
<dbReference type="NCBIfam" id="TIGR02606">
    <property type="entry name" value="antidote_CC2985"/>
    <property type="match status" value="1"/>
</dbReference>
<dbReference type="Proteomes" id="UP000295023">
    <property type="component" value="Unassembled WGS sequence"/>
</dbReference>
<evidence type="ECO:0000256" key="2">
    <source>
        <dbReference type="ARBA" id="ARBA00022649"/>
    </source>
</evidence>
<dbReference type="Gene3D" id="6.10.10.120">
    <property type="entry name" value="Antitoxin ParD1-like"/>
    <property type="match status" value="1"/>
</dbReference>
<dbReference type="GO" id="GO:0006355">
    <property type="term" value="P:regulation of DNA-templated transcription"/>
    <property type="evidence" value="ECO:0007669"/>
    <property type="project" value="InterPro"/>
</dbReference>
<dbReference type="AlphaFoldDB" id="A0A4R4DQ65"/>
<dbReference type="CDD" id="cd22231">
    <property type="entry name" value="RHH_NikR_HicB-like"/>
    <property type="match status" value="1"/>
</dbReference>
<comment type="similarity">
    <text evidence="1">Belongs to the ParD antitoxin family.</text>
</comment>
<dbReference type="PANTHER" id="PTHR36582">
    <property type="entry name" value="ANTITOXIN PARD"/>
    <property type="match status" value="1"/>
</dbReference>
<evidence type="ECO:0000313" key="4">
    <source>
        <dbReference type="Proteomes" id="UP000295023"/>
    </source>
</evidence>
<gene>
    <name evidence="3" type="ORF">EXY23_08160</name>
</gene>
<comment type="caution">
    <text evidence="3">The sequence shown here is derived from an EMBL/GenBank/DDBJ whole genome shotgun (WGS) entry which is preliminary data.</text>
</comment>